<protein>
    <recommendedName>
        <fullName evidence="2">CCHC-type domain-containing protein</fullName>
    </recommendedName>
</protein>
<dbReference type="InterPro" id="IPR036875">
    <property type="entry name" value="Znf_CCHC_sf"/>
</dbReference>
<dbReference type="Proteomes" id="UP001194746">
    <property type="component" value="Unassembled WGS sequence"/>
</dbReference>
<dbReference type="Gene3D" id="4.10.60.10">
    <property type="entry name" value="Zinc finger, CCHC-type"/>
    <property type="match status" value="1"/>
</dbReference>
<evidence type="ECO:0000313" key="3">
    <source>
        <dbReference type="EMBL" id="KAF9894588.1"/>
    </source>
</evidence>
<dbReference type="PROSITE" id="PS50158">
    <property type="entry name" value="ZF_CCHC"/>
    <property type="match status" value="2"/>
</dbReference>
<organism evidence="3 4">
    <name type="scientific">Aspergillus nanangensis</name>
    <dbReference type="NCBI Taxonomy" id="2582783"/>
    <lineage>
        <taxon>Eukaryota</taxon>
        <taxon>Fungi</taxon>
        <taxon>Dikarya</taxon>
        <taxon>Ascomycota</taxon>
        <taxon>Pezizomycotina</taxon>
        <taxon>Eurotiomycetes</taxon>
        <taxon>Eurotiomycetidae</taxon>
        <taxon>Eurotiales</taxon>
        <taxon>Aspergillaceae</taxon>
        <taxon>Aspergillus</taxon>
        <taxon>Aspergillus subgen. Circumdati</taxon>
    </lineage>
</organism>
<comment type="caution">
    <text evidence="3">The sequence shown here is derived from an EMBL/GenBank/DDBJ whole genome shotgun (WGS) entry which is preliminary data.</text>
</comment>
<evidence type="ECO:0000313" key="4">
    <source>
        <dbReference type="Proteomes" id="UP001194746"/>
    </source>
</evidence>
<dbReference type="InterPro" id="IPR042509">
    <property type="entry name" value="ZCCHC3"/>
</dbReference>
<feature type="domain" description="CCHC-type" evidence="2">
    <location>
        <begin position="9"/>
        <end position="24"/>
    </location>
</feature>
<gene>
    <name evidence="3" type="ORF">FE257_006476</name>
</gene>
<evidence type="ECO:0000256" key="1">
    <source>
        <dbReference type="PROSITE-ProRule" id="PRU00047"/>
    </source>
</evidence>
<dbReference type="GO" id="GO:0008270">
    <property type="term" value="F:zinc ion binding"/>
    <property type="evidence" value="ECO:0007669"/>
    <property type="project" value="UniProtKB-KW"/>
</dbReference>
<accession>A0AAD4CZB6</accession>
<feature type="domain" description="CCHC-type" evidence="2">
    <location>
        <begin position="46"/>
        <end position="60"/>
    </location>
</feature>
<keyword evidence="1" id="KW-0479">Metal-binding</keyword>
<sequence length="214" mass="24275">MAKNCPIPRCYSCSELGHIVRRCPYNNCDYCKENGHEARDCLQKIKCFGCGEFGHRKKDCLRKPGQEKPTDYPAAFTFPSVKDIAHQIVKAVFDSHDDEIKHIPYRTVIEACGGVDIVVDAMISSIDPDIRALEGQTVTGEVLNSIRLKQLSTPNPWPINSGYLDFVTNTTDTAYLRFYVGQAEKTILRIKLHIRNILIGLHNTLHYYVIWKGC</sequence>
<dbReference type="Pfam" id="PF00098">
    <property type="entry name" value="zf-CCHC"/>
    <property type="match status" value="2"/>
</dbReference>
<dbReference type="SMART" id="SM00343">
    <property type="entry name" value="ZnF_C2HC"/>
    <property type="match status" value="3"/>
</dbReference>
<dbReference type="PANTHER" id="PTHR22639">
    <property type="entry name" value="GAG-RELATED PROTEIN"/>
    <property type="match status" value="1"/>
</dbReference>
<keyword evidence="4" id="KW-1185">Reference proteome</keyword>
<evidence type="ECO:0000259" key="2">
    <source>
        <dbReference type="PROSITE" id="PS50158"/>
    </source>
</evidence>
<name>A0AAD4CZB6_ASPNN</name>
<proteinExistence type="predicted"/>
<reference evidence="3" key="2">
    <citation type="submission" date="2020-02" db="EMBL/GenBank/DDBJ databases">
        <authorList>
            <person name="Gilchrist C.L.M."/>
            <person name="Chooi Y.-H."/>
        </authorList>
    </citation>
    <scope>NUCLEOTIDE SEQUENCE</scope>
    <source>
        <strain evidence="3">MST-FP2251</strain>
    </source>
</reference>
<keyword evidence="1" id="KW-0862">Zinc</keyword>
<dbReference type="AlphaFoldDB" id="A0AAD4CZB6"/>
<dbReference type="GO" id="GO:0003690">
    <property type="term" value="F:double-stranded DNA binding"/>
    <property type="evidence" value="ECO:0007669"/>
    <property type="project" value="InterPro"/>
</dbReference>
<dbReference type="EMBL" id="VCAU01000003">
    <property type="protein sequence ID" value="KAF9894588.1"/>
    <property type="molecule type" value="Genomic_DNA"/>
</dbReference>
<dbReference type="GO" id="GO:0003723">
    <property type="term" value="F:RNA binding"/>
    <property type="evidence" value="ECO:0007669"/>
    <property type="project" value="InterPro"/>
</dbReference>
<dbReference type="PANTHER" id="PTHR22639:SF3">
    <property type="entry name" value="ZINC FINGER CCHC DOMAIN-CONTAINING PROTEIN 3"/>
    <property type="match status" value="1"/>
</dbReference>
<dbReference type="InterPro" id="IPR001878">
    <property type="entry name" value="Znf_CCHC"/>
</dbReference>
<keyword evidence="1" id="KW-0863">Zinc-finger</keyword>
<reference evidence="3" key="1">
    <citation type="journal article" date="2019" name="Beilstein J. Org. Chem.">
        <title>Nanangenines: drimane sesquiterpenoids as the dominant metabolite cohort of a novel Australian fungus, Aspergillus nanangensis.</title>
        <authorList>
            <person name="Lacey H.J."/>
            <person name="Gilchrist C.L.M."/>
            <person name="Crombie A."/>
            <person name="Kalaitzis J.A."/>
            <person name="Vuong D."/>
            <person name="Rutledge P.J."/>
            <person name="Turner P."/>
            <person name="Pitt J.I."/>
            <person name="Lacey E."/>
            <person name="Chooi Y.H."/>
            <person name="Piggott A.M."/>
        </authorList>
    </citation>
    <scope>NUCLEOTIDE SEQUENCE</scope>
    <source>
        <strain evidence="3">MST-FP2251</strain>
    </source>
</reference>
<dbReference type="SUPFAM" id="SSF57756">
    <property type="entry name" value="Retrovirus zinc finger-like domains"/>
    <property type="match status" value="2"/>
</dbReference>